<gene>
    <name evidence="14" type="primary">ATP8</name>
</gene>
<dbReference type="GO" id="GO:0045259">
    <property type="term" value="C:proton-transporting ATP synthase complex"/>
    <property type="evidence" value="ECO:0007669"/>
    <property type="project" value="UniProtKB-KW"/>
</dbReference>
<feature type="transmembrane region" description="Helical" evidence="13">
    <location>
        <begin position="12"/>
        <end position="33"/>
    </location>
</feature>
<keyword evidence="8 13" id="KW-1133">Transmembrane helix</keyword>
<accession>A0A0N7AM49</accession>
<keyword evidence="10 12" id="KW-0496">Mitochondrion</keyword>
<evidence type="ECO:0000256" key="11">
    <source>
        <dbReference type="ARBA" id="ARBA00023136"/>
    </source>
</evidence>
<proteinExistence type="inferred from homology"/>
<evidence type="ECO:0000256" key="3">
    <source>
        <dbReference type="ARBA" id="ARBA00011291"/>
    </source>
</evidence>
<evidence type="ECO:0000256" key="1">
    <source>
        <dbReference type="ARBA" id="ARBA00004304"/>
    </source>
</evidence>
<dbReference type="GO" id="GO:0015078">
    <property type="term" value="F:proton transmembrane transporter activity"/>
    <property type="evidence" value="ECO:0007669"/>
    <property type="project" value="InterPro"/>
</dbReference>
<evidence type="ECO:0000256" key="4">
    <source>
        <dbReference type="ARBA" id="ARBA00022448"/>
    </source>
</evidence>
<protein>
    <recommendedName>
        <fullName evidence="12">ATP synthase complex subunit 8</fullName>
    </recommendedName>
</protein>
<keyword evidence="4 12" id="KW-0813">Transport</keyword>
<evidence type="ECO:0000256" key="8">
    <source>
        <dbReference type="ARBA" id="ARBA00022989"/>
    </source>
</evidence>
<name>A0A0N7AM49_LETIN</name>
<evidence type="ECO:0000256" key="10">
    <source>
        <dbReference type="ARBA" id="ARBA00023128"/>
    </source>
</evidence>
<geneLocation type="mitochondrion" evidence="14"/>
<dbReference type="EMBL" id="KM588201">
    <property type="protein sequence ID" value="AJG02888.1"/>
    <property type="molecule type" value="Genomic_DNA"/>
</dbReference>
<comment type="subcellular location">
    <subcellularLocation>
        <location evidence="1 12">Mitochondrion membrane</location>
        <topology evidence="1 12">Single-pass membrane protein</topology>
    </subcellularLocation>
</comment>
<dbReference type="SUPFAM" id="SSF81464">
    <property type="entry name" value="Cytochrome c oxidase subunit II-like, transmembrane region"/>
    <property type="match status" value="1"/>
</dbReference>
<dbReference type="InterPro" id="IPR001421">
    <property type="entry name" value="ATP8_metazoa"/>
</dbReference>
<keyword evidence="7 12" id="KW-0375">Hydrogen ion transport</keyword>
<evidence type="ECO:0000256" key="9">
    <source>
        <dbReference type="ARBA" id="ARBA00023065"/>
    </source>
</evidence>
<evidence type="ECO:0000256" key="7">
    <source>
        <dbReference type="ARBA" id="ARBA00022781"/>
    </source>
</evidence>
<comment type="subunit">
    <text evidence="3">F-type ATPases have 2 components, CF(1) - the catalytic core - and CF(0) - the membrane proton channel.</text>
</comment>
<keyword evidence="5 12" id="KW-0138">CF(0)</keyword>
<keyword evidence="9 12" id="KW-0406">Ion transport</keyword>
<evidence type="ECO:0000256" key="6">
    <source>
        <dbReference type="ARBA" id="ARBA00022692"/>
    </source>
</evidence>
<dbReference type="Pfam" id="PF00895">
    <property type="entry name" value="ATP-synt_8"/>
    <property type="match status" value="1"/>
</dbReference>
<dbReference type="CTD" id="4509"/>
<evidence type="ECO:0000256" key="13">
    <source>
        <dbReference type="SAM" id="Phobius"/>
    </source>
</evidence>
<evidence type="ECO:0000256" key="2">
    <source>
        <dbReference type="ARBA" id="ARBA00008892"/>
    </source>
</evidence>
<evidence type="ECO:0000256" key="12">
    <source>
        <dbReference type="RuleBase" id="RU003661"/>
    </source>
</evidence>
<dbReference type="GO" id="GO:0031966">
    <property type="term" value="C:mitochondrial membrane"/>
    <property type="evidence" value="ECO:0007669"/>
    <property type="project" value="UniProtKB-SubCell"/>
</dbReference>
<dbReference type="AlphaFoldDB" id="A0A0N7AM49"/>
<evidence type="ECO:0000256" key="5">
    <source>
        <dbReference type="ARBA" id="ARBA00022547"/>
    </source>
</evidence>
<keyword evidence="6 12" id="KW-0812">Transmembrane</keyword>
<organism evidence="14">
    <name type="scientific">Lethocerus indicus</name>
    <name type="common">Giant water bug</name>
    <dbReference type="NCBI Taxonomy" id="212017"/>
    <lineage>
        <taxon>Eukaryota</taxon>
        <taxon>Metazoa</taxon>
        <taxon>Ecdysozoa</taxon>
        <taxon>Arthropoda</taxon>
        <taxon>Hexapoda</taxon>
        <taxon>Insecta</taxon>
        <taxon>Pterygota</taxon>
        <taxon>Neoptera</taxon>
        <taxon>Paraneoptera</taxon>
        <taxon>Hemiptera</taxon>
        <taxon>Heteroptera</taxon>
        <taxon>Panheteroptera</taxon>
        <taxon>Nepomorpha</taxon>
        <taxon>Belostomatidae</taxon>
        <taxon>Lethocerinae</taxon>
        <taxon>Lethocerus</taxon>
    </lineage>
</organism>
<dbReference type="RefSeq" id="YP_010133436.1">
    <property type="nucleotide sequence ID" value="NC_056774.1"/>
</dbReference>
<evidence type="ECO:0000313" key="14">
    <source>
        <dbReference type="EMBL" id="AJG02888.1"/>
    </source>
</evidence>
<reference evidence="14" key="1">
    <citation type="submission" date="2014-09" db="EMBL/GenBank/DDBJ databases">
        <authorList>
            <person name="Magalhaes I.L.F."/>
            <person name="Oliveira U."/>
            <person name="Santos F.R."/>
            <person name="Vidigal T.H.D.A."/>
            <person name="Brescovit A.D."/>
            <person name="Santos A.J."/>
        </authorList>
    </citation>
    <scope>NUCLEOTIDE SEQUENCE</scope>
</reference>
<comment type="similarity">
    <text evidence="2 12">Belongs to the ATPase protein 8 family.</text>
</comment>
<keyword evidence="11 13" id="KW-0472">Membrane</keyword>
<dbReference type="GeneID" id="67122702"/>
<sequence>MPQMSPLWWSTLFIMFITSFMVMCTMMYFTVFYTKSKTSYQKKPHTSMNWKW</sequence>
<dbReference type="InterPro" id="IPR036257">
    <property type="entry name" value="Cyt_c_oxidase_su2_TM_sf"/>
</dbReference>
<dbReference type="GO" id="GO:0015986">
    <property type="term" value="P:proton motive force-driven ATP synthesis"/>
    <property type="evidence" value="ECO:0007669"/>
    <property type="project" value="InterPro"/>
</dbReference>